<keyword evidence="2 5" id="KW-0489">Methyltransferase</keyword>
<protein>
    <recommendedName>
        <fullName evidence="5">Trans-aconitate 2-methyltransferase</fullName>
        <ecNumber evidence="5">2.1.1.144</ecNumber>
    </recommendedName>
</protein>
<name>A0ABX0D6S7_9MICC</name>
<dbReference type="Gene3D" id="3.40.50.150">
    <property type="entry name" value="Vaccinia Virus protein VP39"/>
    <property type="match status" value="1"/>
</dbReference>
<reference evidence="7 8" key="1">
    <citation type="submission" date="2020-02" db="EMBL/GenBank/DDBJ databases">
        <title>Genome sequence of the type strain DSM 27180 of Arthrobacter silviterrae.</title>
        <authorList>
            <person name="Gao J."/>
            <person name="Sun J."/>
        </authorList>
    </citation>
    <scope>NUCLEOTIDE SEQUENCE [LARGE SCALE GENOMIC DNA]</scope>
    <source>
        <strain evidence="7 8">DSM 27180</strain>
    </source>
</reference>
<feature type="domain" description="Methyltransferase" evidence="6">
    <location>
        <begin position="40"/>
        <end position="132"/>
    </location>
</feature>
<gene>
    <name evidence="5" type="primary">tam</name>
    <name evidence="7" type="ORF">G6N77_03750</name>
</gene>
<dbReference type="RefSeq" id="WP_165180677.1">
    <property type="nucleotide sequence ID" value="NZ_JAAKZI010000004.1"/>
</dbReference>
<comment type="caution">
    <text evidence="7">The sequence shown here is derived from an EMBL/GenBank/DDBJ whole genome shotgun (WGS) entry which is preliminary data.</text>
</comment>
<keyword evidence="8" id="KW-1185">Reference proteome</keyword>
<organism evidence="7 8">
    <name type="scientific">Arthrobacter silviterrae</name>
    <dbReference type="NCBI Taxonomy" id="2026658"/>
    <lineage>
        <taxon>Bacteria</taxon>
        <taxon>Bacillati</taxon>
        <taxon>Actinomycetota</taxon>
        <taxon>Actinomycetes</taxon>
        <taxon>Micrococcales</taxon>
        <taxon>Micrococcaceae</taxon>
        <taxon>Arthrobacter</taxon>
    </lineage>
</organism>
<comment type="catalytic activity">
    <reaction evidence="5">
        <text>trans-aconitate + S-adenosyl-L-methionine = (E)-3-(methoxycarbonyl)pent-2-enedioate + S-adenosyl-L-homocysteine</text>
        <dbReference type="Rhea" id="RHEA:14969"/>
        <dbReference type="ChEBI" id="CHEBI:15708"/>
        <dbReference type="ChEBI" id="CHEBI:57470"/>
        <dbReference type="ChEBI" id="CHEBI:57856"/>
        <dbReference type="ChEBI" id="CHEBI:59789"/>
        <dbReference type="EC" id="2.1.1.144"/>
    </reaction>
</comment>
<dbReference type="EC" id="2.1.1.144" evidence="5"/>
<dbReference type="InterPro" id="IPR023149">
    <property type="entry name" value="Trans_acon_MeTrfase_C"/>
</dbReference>
<accession>A0ABX0D6S7</accession>
<evidence type="ECO:0000313" key="8">
    <source>
        <dbReference type="Proteomes" id="UP000479226"/>
    </source>
</evidence>
<evidence type="ECO:0000256" key="3">
    <source>
        <dbReference type="ARBA" id="ARBA00022679"/>
    </source>
</evidence>
<dbReference type="CDD" id="cd02440">
    <property type="entry name" value="AdoMet_MTases"/>
    <property type="match status" value="1"/>
</dbReference>
<evidence type="ECO:0000256" key="5">
    <source>
        <dbReference type="HAMAP-Rule" id="MF_00560"/>
    </source>
</evidence>
<dbReference type="HAMAP" id="MF_00560">
    <property type="entry name" value="Tran_acon_Me_trans"/>
    <property type="match status" value="1"/>
</dbReference>
<comment type="similarity">
    <text evidence="5">Belongs to the methyltransferase superfamily. Tam family.</text>
</comment>
<evidence type="ECO:0000256" key="4">
    <source>
        <dbReference type="ARBA" id="ARBA00022691"/>
    </source>
</evidence>
<dbReference type="InterPro" id="IPR023506">
    <property type="entry name" value="Trans-aconitate_MeTrfase"/>
</dbReference>
<dbReference type="Pfam" id="PF13649">
    <property type="entry name" value="Methyltransf_25"/>
    <property type="match status" value="1"/>
</dbReference>
<evidence type="ECO:0000313" key="7">
    <source>
        <dbReference type="EMBL" id="NGN82579.1"/>
    </source>
</evidence>
<dbReference type="Proteomes" id="UP000479226">
    <property type="component" value="Unassembled WGS sequence"/>
</dbReference>
<evidence type="ECO:0000256" key="2">
    <source>
        <dbReference type="ARBA" id="ARBA00022603"/>
    </source>
</evidence>
<keyword evidence="1 5" id="KW-0963">Cytoplasm</keyword>
<comment type="subcellular location">
    <subcellularLocation>
        <location evidence="5">Cytoplasm</location>
    </subcellularLocation>
</comment>
<dbReference type="Gene3D" id="1.10.150.290">
    <property type="entry name" value="S-adenosyl-L-methionine-dependent methyltransferases"/>
    <property type="match status" value="1"/>
</dbReference>
<dbReference type="InterPro" id="IPR041698">
    <property type="entry name" value="Methyltransf_25"/>
</dbReference>
<dbReference type="InterPro" id="IPR029063">
    <property type="entry name" value="SAM-dependent_MTases_sf"/>
</dbReference>
<dbReference type="GO" id="GO:0032259">
    <property type="term" value="P:methylation"/>
    <property type="evidence" value="ECO:0007669"/>
    <property type="project" value="UniProtKB-KW"/>
</dbReference>
<proteinExistence type="inferred from homology"/>
<evidence type="ECO:0000259" key="6">
    <source>
        <dbReference type="Pfam" id="PF13649"/>
    </source>
</evidence>
<dbReference type="PANTHER" id="PTHR43861">
    <property type="entry name" value="TRANS-ACONITATE 2-METHYLTRANSFERASE-RELATED"/>
    <property type="match status" value="1"/>
</dbReference>
<keyword evidence="3 5" id="KW-0808">Transferase</keyword>
<dbReference type="PANTHER" id="PTHR43861:SF1">
    <property type="entry name" value="TRANS-ACONITATE 2-METHYLTRANSFERASE"/>
    <property type="match status" value="1"/>
</dbReference>
<dbReference type="GO" id="GO:0030798">
    <property type="term" value="F:trans-aconitate 2-methyltransferase activity"/>
    <property type="evidence" value="ECO:0007669"/>
    <property type="project" value="UniProtKB-EC"/>
</dbReference>
<comment type="function">
    <text evidence="5">Catalyzes the S-adenosylmethionine monomethyl esterification of trans-aconitate.</text>
</comment>
<dbReference type="EMBL" id="JAAKZI010000004">
    <property type="protein sequence ID" value="NGN82579.1"/>
    <property type="molecule type" value="Genomic_DNA"/>
</dbReference>
<dbReference type="NCBIfam" id="NF010703">
    <property type="entry name" value="PRK14103.1"/>
    <property type="match status" value="1"/>
</dbReference>
<sequence length="265" mass="29133">MGYEQLTWDPAKYVEFGDFRNRPFFDLTGRITADAPRHAVDLGCGPGNLTATLSRRWPGATVEGLDSSAEMIAKARHNAGTRDGGSLTFAEADIRSWRPEPGTDVVVSNAALQWVPGHQELMSAWLAALAPGAWLAVQVPGNFASPSHVLMRELAESPRWRKQLDGVLRHNDAVWEPGQYHELLLGAGARADVWETTYNQLLQGDSPVLNWVRGTGLRPVLQALGTTDGAEYEAEYSALLDEAYPAGEFGTIFPFRRIFMVAQKL</sequence>
<dbReference type="SUPFAM" id="SSF53335">
    <property type="entry name" value="S-adenosyl-L-methionine-dependent methyltransferases"/>
    <property type="match status" value="1"/>
</dbReference>
<evidence type="ECO:0000256" key="1">
    <source>
        <dbReference type="ARBA" id="ARBA00022490"/>
    </source>
</evidence>
<keyword evidence="4 5" id="KW-0949">S-adenosyl-L-methionine</keyword>